<gene>
    <name evidence="1" type="ORF">ACFQ4A_13800</name>
</gene>
<evidence type="ECO:0000313" key="1">
    <source>
        <dbReference type="EMBL" id="MFD1362729.1"/>
    </source>
</evidence>
<accession>A0ABW3ZWX0</accession>
<keyword evidence="2" id="KW-1185">Reference proteome</keyword>
<reference evidence="2" key="1">
    <citation type="journal article" date="2019" name="Int. J. Syst. Evol. Microbiol.">
        <title>The Global Catalogue of Microorganisms (GCM) 10K type strain sequencing project: providing services to taxonomists for standard genome sequencing and annotation.</title>
        <authorList>
            <consortium name="The Broad Institute Genomics Platform"/>
            <consortium name="The Broad Institute Genome Sequencing Center for Infectious Disease"/>
            <person name="Wu L."/>
            <person name="Ma J."/>
        </authorList>
    </citation>
    <scope>NUCLEOTIDE SEQUENCE [LARGE SCALE GENOMIC DNA]</scope>
    <source>
        <strain evidence="2">CCUG 54822</strain>
    </source>
</reference>
<organism evidence="1 2">
    <name type="scientific">Lentibacillus salinarum</name>
    <dbReference type="NCBI Taxonomy" id="446820"/>
    <lineage>
        <taxon>Bacteria</taxon>
        <taxon>Bacillati</taxon>
        <taxon>Bacillota</taxon>
        <taxon>Bacilli</taxon>
        <taxon>Bacillales</taxon>
        <taxon>Bacillaceae</taxon>
        <taxon>Lentibacillus</taxon>
    </lineage>
</organism>
<dbReference type="Proteomes" id="UP001597178">
    <property type="component" value="Unassembled WGS sequence"/>
</dbReference>
<sequence length="60" mass="6994">MDIEQAQKEFLAAENELLHIRRKYRNDPENLKVHEPMAVFNMKVAEAKLQILKGQRSESG</sequence>
<name>A0ABW3ZWX0_9BACI</name>
<comment type="caution">
    <text evidence="1">The sequence shown here is derived from an EMBL/GenBank/DDBJ whole genome shotgun (WGS) entry which is preliminary data.</text>
</comment>
<dbReference type="RefSeq" id="WP_382401562.1">
    <property type="nucleotide sequence ID" value="NZ_JBHTNH010000028.1"/>
</dbReference>
<protein>
    <submittedName>
        <fullName evidence="1">Uncharacterized protein</fullName>
    </submittedName>
</protein>
<dbReference type="EMBL" id="JBHTNH010000028">
    <property type="protein sequence ID" value="MFD1362729.1"/>
    <property type="molecule type" value="Genomic_DNA"/>
</dbReference>
<evidence type="ECO:0000313" key="2">
    <source>
        <dbReference type="Proteomes" id="UP001597178"/>
    </source>
</evidence>
<proteinExistence type="predicted"/>